<evidence type="ECO:0000256" key="1">
    <source>
        <dbReference type="ARBA" id="ARBA00008668"/>
    </source>
</evidence>
<keyword evidence="2" id="KW-0378">Hydrolase</keyword>
<dbReference type="InterPro" id="IPR001087">
    <property type="entry name" value="GDSL"/>
</dbReference>
<dbReference type="GO" id="GO:0016788">
    <property type="term" value="F:hydrolase activity, acting on ester bonds"/>
    <property type="evidence" value="ECO:0007669"/>
    <property type="project" value="InterPro"/>
</dbReference>
<dbReference type="InterPro" id="IPR051058">
    <property type="entry name" value="GDSL_Est/Lipase"/>
</dbReference>
<dbReference type="Gene3D" id="3.40.50.1110">
    <property type="entry name" value="SGNH hydrolase"/>
    <property type="match status" value="1"/>
</dbReference>
<evidence type="ECO:0000256" key="2">
    <source>
        <dbReference type="ARBA" id="ARBA00022801"/>
    </source>
</evidence>
<dbReference type="PANTHER" id="PTHR45648">
    <property type="entry name" value="GDSL LIPASE/ACYLHYDROLASE FAMILY PROTEIN (AFU_ORTHOLOGUE AFUA_4G14700)"/>
    <property type="match status" value="1"/>
</dbReference>
<name>A0A2U1LTD4_ARTAN</name>
<dbReference type="AlphaFoldDB" id="A0A2U1LTD4"/>
<comment type="similarity">
    <text evidence="1">Belongs to the 'GDSL' lipolytic enzyme family.</text>
</comment>
<comment type="caution">
    <text evidence="4">The sequence shown here is derived from an EMBL/GenBank/DDBJ whole genome shotgun (WGS) entry which is preliminary data.</text>
</comment>
<dbReference type="InterPro" id="IPR036514">
    <property type="entry name" value="SGNH_hydro_sf"/>
</dbReference>
<accession>A0A2U1LTD4</accession>
<dbReference type="EMBL" id="PKPP01007855">
    <property type="protein sequence ID" value="PWA52259.1"/>
    <property type="molecule type" value="Genomic_DNA"/>
</dbReference>
<organism evidence="4 5">
    <name type="scientific">Artemisia annua</name>
    <name type="common">Sweet wormwood</name>
    <dbReference type="NCBI Taxonomy" id="35608"/>
    <lineage>
        <taxon>Eukaryota</taxon>
        <taxon>Viridiplantae</taxon>
        <taxon>Streptophyta</taxon>
        <taxon>Embryophyta</taxon>
        <taxon>Tracheophyta</taxon>
        <taxon>Spermatophyta</taxon>
        <taxon>Magnoliopsida</taxon>
        <taxon>eudicotyledons</taxon>
        <taxon>Gunneridae</taxon>
        <taxon>Pentapetalae</taxon>
        <taxon>asterids</taxon>
        <taxon>campanulids</taxon>
        <taxon>Asterales</taxon>
        <taxon>Asteraceae</taxon>
        <taxon>Asteroideae</taxon>
        <taxon>Anthemideae</taxon>
        <taxon>Artemisiinae</taxon>
        <taxon>Artemisia</taxon>
    </lineage>
</organism>
<dbReference type="GO" id="GO:0016042">
    <property type="term" value="P:lipid catabolic process"/>
    <property type="evidence" value="ECO:0007669"/>
    <property type="project" value="UniProtKB-KW"/>
</dbReference>
<evidence type="ECO:0000256" key="3">
    <source>
        <dbReference type="ARBA" id="ARBA00022963"/>
    </source>
</evidence>
<sequence length="185" mass="20198">MQIKINLYDLGARKFAIIGVPPLGCCPMERHLNLTMMGGNGGCVESMNGLAQAFHASTQSLLHNFFLGKRVNFLHNFSSANPGVFYSLGNTYNTILSIIDNRRASGFQVVETACCGNGTFNADKNGCQSGSNLCINRDEYLFWDEFHPTQAAARQAALTLAYADGPEFVTPMNFSSLARLSFAHN</sequence>
<keyword evidence="5" id="KW-1185">Reference proteome</keyword>
<keyword evidence="3" id="KW-0443">Lipid metabolism</keyword>
<keyword evidence="3" id="KW-0442">Lipid degradation</keyword>
<dbReference type="STRING" id="35608.A0A2U1LTD4"/>
<gene>
    <name evidence="4" type="ORF">CTI12_AA456290</name>
</gene>
<reference evidence="4 5" key="1">
    <citation type="journal article" date="2018" name="Mol. Plant">
        <title>The genome of Artemisia annua provides insight into the evolution of Asteraceae family and artemisinin biosynthesis.</title>
        <authorList>
            <person name="Shen Q."/>
            <person name="Zhang L."/>
            <person name="Liao Z."/>
            <person name="Wang S."/>
            <person name="Yan T."/>
            <person name="Shi P."/>
            <person name="Liu M."/>
            <person name="Fu X."/>
            <person name="Pan Q."/>
            <person name="Wang Y."/>
            <person name="Lv Z."/>
            <person name="Lu X."/>
            <person name="Zhang F."/>
            <person name="Jiang W."/>
            <person name="Ma Y."/>
            <person name="Chen M."/>
            <person name="Hao X."/>
            <person name="Li L."/>
            <person name="Tang Y."/>
            <person name="Lv G."/>
            <person name="Zhou Y."/>
            <person name="Sun X."/>
            <person name="Brodelius P.E."/>
            <person name="Rose J.K.C."/>
            <person name="Tang K."/>
        </authorList>
    </citation>
    <scope>NUCLEOTIDE SEQUENCE [LARGE SCALE GENOMIC DNA]</scope>
    <source>
        <strain evidence="5">cv. Huhao1</strain>
        <tissue evidence="4">Leaf</tissue>
    </source>
</reference>
<dbReference type="Pfam" id="PF00657">
    <property type="entry name" value="Lipase_GDSL"/>
    <property type="match status" value="1"/>
</dbReference>
<dbReference type="OrthoDB" id="1600564at2759"/>
<evidence type="ECO:0000313" key="4">
    <source>
        <dbReference type="EMBL" id="PWA52259.1"/>
    </source>
</evidence>
<evidence type="ECO:0000313" key="5">
    <source>
        <dbReference type="Proteomes" id="UP000245207"/>
    </source>
</evidence>
<proteinExistence type="inferred from homology"/>
<dbReference type="Proteomes" id="UP000245207">
    <property type="component" value="Unassembled WGS sequence"/>
</dbReference>
<protein>
    <submittedName>
        <fullName evidence="4">Lipase, GDSL</fullName>
    </submittedName>
</protein>
<dbReference type="PANTHER" id="PTHR45648:SF180">
    <property type="entry name" value="OS04G0561800 PROTEIN"/>
    <property type="match status" value="1"/>
</dbReference>